<dbReference type="GO" id="GO:0000987">
    <property type="term" value="F:cis-regulatory region sequence-specific DNA binding"/>
    <property type="evidence" value="ECO:0007669"/>
    <property type="project" value="TreeGrafter"/>
</dbReference>
<dbReference type="Gene3D" id="1.10.10.10">
    <property type="entry name" value="Winged helix-like DNA-binding domain superfamily/Winged helix DNA-binding domain"/>
    <property type="match status" value="1"/>
</dbReference>
<evidence type="ECO:0000256" key="4">
    <source>
        <dbReference type="ARBA" id="ARBA00023163"/>
    </source>
</evidence>
<accession>A0A8X6Q0H5</accession>
<keyword evidence="10" id="KW-1185">Reference proteome</keyword>
<evidence type="ECO:0000313" key="9">
    <source>
        <dbReference type="EMBL" id="GFT90091.1"/>
    </source>
</evidence>
<organism evidence="9 10">
    <name type="scientific">Nephila pilipes</name>
    <name type="common">Giant wood spider</name>
    <name type="synonym">Nephila maculata</name>
    <dbReference type="NCBI Taxonomy" id="299642"/>
    <lineage>
        <taxon>Eukaryota</taxon>
        <taxon>Metazoa</taxon>
        <taxon>Ecdysozoa</taxon>
        <taxon>Arthropoda</taxon>
        <taxon>Chelicerata</taxon>
        <taxon>Arachnida</taxon>
        <taxon>Araneae</taxon>
        <taxon>Araneomorphae</taxon>
        <taxon>Entelegynae</taxon>
        <taxon>Araneoidea</taxon>
        <taxon>Nephilidae</taxon>
        <taxon>Nephila</taxon>
    </lineage>
</organism>
<dbReference type="SMART" id="SM00339">
    <property type="entry name" value="FH"/>
    <property type="match status" value="1"/>
</dbReference>
<keyword evidence="3 6" id="KW-0238">DNA-binding</keyword>
<keyword evidence="4" id="KW-0804">Transcription</keyword>
<dbReference type="EMBL" id="BMAW01120623">
    <property type="protein sequence ID" value="GFT90091.1"/>
    <property type="molecule type" value="Genomic_DNA"/>
</dbReference>
<dbReference type="SUPFAM" id="SSF46785">
    <property type="entry name" value="Winged helix' DNA-binding domain"/>
    <property type="match status" value="1"/>
</dbReference>
<dbReference type="InterPro" id="IPR047119">
    <property type="entry name" value="FOXN2/3-like"/>
</dbReference>
<dbReference type="InterPro" id="IPR001766">
    <property type="entry name" value="Fork_head_dom"/>
</dbReference>
<feature type="domain" description="Fork-head" evidence="8">
    <location>
        <begin position="139"/>
        <end position="236"/>
    </location>
</feature>
<reference evidence="9" key="1">
    <citation type="submission" date="2020-08" db="EMBL/GenBank/DDBJ databases">
        <title>Multicomponent nature underlies the extraordinary mechanical properties of spider dragline silk.</title>
        <authorList>
            <person name="Kono N."/>
            <person name="Nakamura H."/>
            <person name="Mori M."/>
            <person name="Yoshida Y."/>
            <person name="Ohtoshi R."/>
            <person name="Malay A.D."/>
            <person name="Moran D.A.P."/>
            <person name="Tomita M."/>
            <person name="Numata K."/>
            <person name="Arakawa K."/>
        </authorList>
    </citation>
    <scope>NUCLEOTIDE SEQUENCE</scope>
</reference>
<evidence type="ECO:0000313" key="10">
    <source>
        <dbReference type="Proteomes" id="UP000887013"/>
    </source>
</evidence>
<comment type="subcellular location">
    <subcellularLocation>
        <location evidence="1 6">Nucleus</location>
    </subcellularLocation>
</comment>
<dbReference type="PANTHER" id="PTHR13962">
    <property type="entry name" value="FORKHEAD BOX PROTEIN N3-LIKE PROTEIN-RELATED"/>
    <property type="match status" value="1"/>
</dbReference>
<gene>
    <name evidence="9" type="primary">AVEN_181966_1</name>
    <name evidence="9" type="ORF">NPIL_424291</name>
</gene>
<protein>
    <submittedName>
        <fullName evidence="9">Fork-head domain-containing protein</fullName>
    </submittedName>
</protein>
<dbReference type="InterPro" id="IPR036388">
    <property type="entry name" value="WH-like_DNA-bd_sf"/>
</dbReference>
<evidence type="ECO:0000256" key="1">
    <source>
        <dbReference type="ARBA" id="ARBA00004123"/>
    </source>
</evidence>
<keyword evidence="2" id="KW-0805">Transcription regulation</keyword>
<dbReference type="PRINTS" id="PR00053">
    <property type="entry name" value="FORKHEAD"/>
</dbReference>
<dbReference type="PROSITE" id="PS00658">
    <property type="entry name" value="FORK_HEAD_2"/>
    <property type="match status" value="1"/>
</dbReference>
<name>A0A8X6Q0H5_NEPPI</name>
<feature type="region of interest" description="Disordered" evidence="7">
    <location>
        <begin position="233"/>
        <end position="254"/>
    </location>
</feature>
<dbReference type="OrthoDB" id="5954824at2759"/>
<comment type="caution">
    <text evidence="9">The sequence shown here is derived from an EMBL/GenBank/DDBJ whole genome shotgun (WGS) entry which is preliminary data.</text>
</comment>
<proteinExistence type="predicted"/>
<dbReference type="GO" id="GO:0005634">
    <property type="term" value="C:nucleus"/>
    <property type="evidence" value="ECO:0007669"/>
    <property type="project" value="UniProtKB-SubCell"/>
</dbReference>
<evidence type="ECO:0000256" key="6">
    <source>
        <dbReference type="PROSITE-ProRule" id="PRU00089"/>
    </source>
</evidence>
<feature type="DNA-binding region" description="Fork-head" evidence="6">
    <location>
        <begin position="139"/>
        <end position="236"/>
    </location>
</feature>
<sequence>MERRRKPTVINLREHLHNTSSKTTATIIQHAGQAVESSSHLSQALENCKTSESLSMLSEPDKELSNDFKWLIDFDLKTVFLYDIEGNDNELEYNQDVSESFVSDRERFTNFKESSSEQKRKILQKSKQNITQSLKSIKYTPYTYAEIILRCLNEIGEVSVKTIYKWISDTFPDFKPSDITWKNAIRHTLTVNPLFQKKKLDLGKCHVWYLDKTSNNYNEKDILQPFDLENYMNPRQKKSRKQSKPGNKKRNTHKLSSKEIMVLNAENTSYSNIYLTSSENHNELSLDEYQQKYDAENWIVTTLETHDYQNLNSTEAAYVSKNDHEEYFNHEIQTAASFSVDTANYTEPREVKYLLDETAASIPVQIIQEKSL</sequence>
<evidence type="ECO:0000256" key="3">
    <source>
        <dbReference type="ARBA" id="ARBA00023125"/>
    </source>
</evidence>
<evidence type="ECO:0000259" key="8">
    <source>
        <dbReference type="PROSITE" id="PS50039"/>
    </source>
</evidence>
<evidence type="ECO:0000256" key="7">
    <source>
        <dbReference type="SAM" id="MobiDB-lite"/>
    </source>
</evidence>
<keyword evidence="5 6" id="KW-0539">Nucleus</keyword>
<dbReference type="InterPro" id="IPR030456">
    <property type="entry name" value="TF_fork_head_CS_2"/>
</dbReference>
<dbReference type="Proteomes" id="UP000887013">
    <property type="component" value="Unassembled WGS sequence"/>
</dbReference>
<evidence type="ECO:0000256" key="2">
    <source>
        <dbReference type="ARBA" id="ARBA00023015"/>
    </source>
</evidence>
<dbReference type="PROSITE" id="PS50039">
    <property type="entry name" value="FORK_HEAD_3"/>
    <property type="match status" value="1"/>
</dbReference>
<dbReference type="GO" id="GO:0003700">
    <property type="term" value="F:DNA-binding transcription factor activity"/>
    <property type="evidence" value="ECO:0007669"/>
    <property type="project" value="InterPro"/>
</dbReference>
<evidence type="ECO:0000256" key="5">
    <source>
        <dbReference type="ARBA" id="ARBA00023242"/>
    </source>
</evidence>
<dbReference type="AlphaFoldDB" id="A0A8X6Q0H5"/>
<feature type="compositionally biased region" description="Basic residues" evidence="7">
    <location>
        <begin position="235"/>
        <end position="254"/>
    </location>
</feature>
<dbReference type="PANTHER" id="PTHR13962:SF17">
    <property type="entry name" value="FORKHEAD BOX PROTEIN N4"/>
    <property type="match status" value="1"/>
</dbReference>
<dbReference type="Pfam" id="PF00250">
    <property type="entry name" value="Forkhead"/>
    <property type="match status" value="1"/>
</dbReference>
<dbReference type="InterPro" id="IPR036390">
    <property type="entry name" value="WH_DNA-bd_sf"/>
</dbReference>